<gene>
    <name evidence="1" type="ORF">MENT_LOCUS25170</name>
</gene>
<evidence type="ECO:0000313" key="1">
    <source>
        <dbReference type="EMBL" id="CAD2173554.1"/>
    </source>
</evidence>
<sequence>MALRPNTHRMSLKFLFFVFICFKSRKRLFPIDESSEFNQEQQQFSDDIAAYLASTYVCLTQIEL</sequence>
<evidence type="ECO:0000313" key="2">
    <source>
        <dbReference type="Proteomes" id="UP000580250"/>
    </source>
</evidence>
<dbReference type="EMBL" id="CAJEWN010000219">
    <property type="protein sequence ID" value="CAD2173554.1"/>
    <property type="molecule type" value="Genomic_DNA"/>
</dbReference>
<comment type="caution">
    <text evidence="1">The sequence shown here is derived from an EMBL/GenBank/DDBJ whole genome shotgun (WGS) entry which is preliminary data.</text>
</comment>
<protein>
    <submittedName>
        <fullName evidence="1">Uncharacterized protein</fullName>
    </submittedName>
</protein>
<accession>A0A6V7VGQ5</accession>
<organism evidence="1 2">
    <name type="scientific">Meloidogyne enterolobii</name>
    <name type="common">Root-knot nematode worm</name>
    <name type="synonym">Meloidogyne mayaguensis</name>
    <dbReference type="NCBI Taxonomy" id="390850"/>
    <lineage>
        <taxon>Eukaryota</taxon>
        <taxon>Metazoa</taxon>
        <taxon>Ecdysozoa</taxon>
        <taxon>Nematoda</taxon>
        <taxon>Chromadorea</taxon>
        <taxon>Rhabditida</taxon>
        <taxon>Tylenchina</taxon>
        <taxon>Tylenchomorpha</taxon>
        <taxon>Tylenchoidea</taxon>
        <taxon>Meloidogynidae</taxon>
        <taxon>Meloidogyninae</taxon>
        <taxon>Meloidogyne</taxon>
    </lineage>
</organism>
<dbReference type="Proteomes" id="UP000580250">
    <property type="component" value="Unassembled WGS sequence"/>
</dbReference>
<name>A0A6V7VGQ5_MELEN</name>
<reference evidence="1 2" key="1">
    <citation type="submission" date="2020-08" db="EMBL/GenBank/DDBJ databases">
        <authorList>
            <person name="Koutsovoulos G."/>
            <person name="Danchin GJ E."/>
        </authorList>
    </citation>
    <scope>NUCLEOTIDE SEQUENCE [LARGE SCALE GENOMIC DNA]</scope>
</reference>
<proteinExistence type="predicted"/>
<dbReference type="AlphaFoldDB" id="A0A6V7VGQ5"/>